<comment type="caution">
    <text evidence="1">The sequence shown here is derived from an EMBL/GenBank/DDBJ whole genome shotgun (WGS) entry which is preliminary data.</text>
</comment>
<keyword evidence="2" id="KW-1185">Reference proteome</keyword>
<proteinExistence type="predicted"/>
<name>A0ABW6HUA3_9FLAO</name>
<accession>A0ABW6HUA3</accession>
<organism evidence="1 2">
    <name type="scientific">Flavobacterium xylosi</name>
    <dbReference type="NCBI Taxonomy" id="3230415"/>
    <lineage>
        <taxon>Bacteria</taxon>
        <taxon>Pseudomonadati</taxon>
        <taxon>Bacteroidota</taxon>
        <taxon>Flavobacteriia</taxon>
        <taxon>Flavobacteriales</taxon>
        <taxon>Flavobacteriaceae</taxon>
        <taxon>Flavobacterium</taxon>
    </lineage>
</organism>
<evidence type="ECO:0000313" key="1">
    <source>
        <dbReference type="EMBL" id="MFE3867553.1"/>
    </source>
</evidence>
<sequence length="183" mass="20983">MKNFILKVLSNRDSFQYETVSYKGTIKIQQAVLSSLKLNNINELRDLYEGVAFIDKFSLKILSILALETFLKLELIDWSIVNPKTYSPSIFISGKRVNVIMSEYGEFPVIDKMNDEPAIITIKKGTKDVWICGFADVTTLNSHQNDDFLKGSMTKNIDSKTTFIGFEHLKSFKNIEELERLLK</sequence>
<reference evidence="1 2" key="1">
    <citation type="submission" date="2024-06" db="EMBL/GenBank/DDBJ databases">
        <title>Flavobacterium spp. isolated from glacier.</title>
        <authorList>
            <person name="Han D."/>
        </authorList>
    </citation>
    <scope>NUCLEOTIDE SEQUENCE [LARGE SCALE GENOMIC DNA]</scope>
    <source>
        <strain evidence="1 2">LS2P90</strain>
    </source>
</reference>
<dbReference type="Proteomes" id="UP001600109">
    <property type="component" value="Unassembled WGS sequence"/>
</dbReference>
<dbReference type="RefSeq" id="WP_379854208.1">
    <property type="nucleotide sequence ID" value="NZ_JBHZPZ010000005.1"/>
</dbReference>
<dbReference type="EMBL" id="JBHZPZ010000005">
    <property type="protein sequence ID" value="MFE3867553.1"/>
    <property type="molecule type" value="Genomic_DNA"/>
</dbReference>
<gene>
    <name evidence="1" type="ORF">ACFX5E_05625</name>
</gene>
<evidence type="ECO:0000313" key="2">
    <source>
        <dbReference type="Proteomes" id="UP001600109"/>
    </source>
</evidence>
<protein>
    <submittedName>
        <fullName evidence="1">Uncharacterized protein</fullName>
    </submittedName>
</protein>